<dbReference type="InterPro" id="IPR006584">
    <property type="entry name" value="Cellulose-bd_IV"/>
</dbReference>
<dbReference type="GO" id="GO:0005975">
    <property type="term" value="P:carbohydrate metabolic process"/>
    <property type="evidence" value="ECO:0007669"/>
    <property type="project" value="UniProtKB-ARBA"/>
</dbReference>
<dbReference type="RefSeq" id="WP_270037526.1">
    <property type="nucleotide sequence ID" value="NZ_JAPDOD010000001.1"/>
</dbReference>
<dbReference type="Gene3D" id="2.120.10.30">
    <property type="entry name" value="TolB, C-terminal domain"/>
    <property type="match status" value="2"/>
</dbReference>
<dbReference type="InterPro" id="IPR008979">
    <property type="entry name" value="Galactose-bd-like_sf"/>
</dbReference>
<dbReference type="EMBL" id="JAPDOD010000001">
    <property type="protein sequence ID" value="MDA0158904.1"/>
    <property type="molecule type" value="Genomic_DNA"/>
</dbReference>
<evidence type="ECO:0000313" key="6">
    <source>
        <dbReference type="Proteomes" id="UP001149140"/>
    </source>
</evidence>
<dbReference type="InterPro" id="IPR005084">
    <property type="entry name" value="CBM6"/>
</dbReference>
<dbReference type="InterPro" id="IPR011042">
    <property type="entry name" value="6-blade_b-propeller_TolB-like"/>
</dbReference>
<dbReference type="PANTHER" id="PTHR40469:SF2">
    <property type="entry name" value="GALACTOSE-BINDING DOMAIN-LIKE SUPERFAMILY PROTEIN"/>
    <property type="match status" value="1"/>
</dbReference>
<proteinExistence type="predicted"/>
<dbReference type="SUPFAM" id="SSF52317">
    <property type="entry name" value="Class I glutamine amidotransferase-like"/>
    <property type="match status" value="1"/>
</dbReference>
<keyword evidence="6" id="KW-1185">Reference proteome</keyword>
<keyword evidence="1" id="KW-0732">Signal</keyword>
<dbReference type="InterPro" id="IPR013783">
    <property type="entry name" value="Ig-like_fold"/>
</dbReference>
<dbReference type="CDD" id="cd04084">
    <property type="entry name" value="CBM6_xylanase-like"/>
    <property type="match status" value="1"/>
</dbReference>
<dbReference type="Proteomes" id="UP001149140">
    <property type="component" value="Unassembled WGS sequence"/>
</dbReference>
<dbReference type="PROSITE" id="PS51175">
    <property type="entry name" value="CBM6"/>
    <property type="match status" value="1"/>
</dbReference>
<evidence type="ECO:0000259" key="4">
    <source>
        <dbReference type="PROSITE" id="PS51175"/>
    </source>
</evidence>
<name>A0A9X3MMD5_9ACTN</name>
<sequence length="1426" mass="149754">MSLALAAPASASANIKPKAAAPAKVLVVTSTQDALTTAGVNAINQAASSGDFTVDAPAPADVGALFTATGLDAYRAVVFLNTGMASPLTDTQRAAYETYFKKGGGFVGIGSAIETDPAWTFLSNALGTRSSGRTTVQTGTVKVFDRVHDATKTLPEYWDRTDNFYNYTVNVRGASHILSSVVEDPFEPQPGGNTLKGITGGTMGANHPVSFCKDYLGGRSFYTTLGNTPASFDADMVKHLRGAINWAAGQSDPVYSDCGATVRANYQETKISAPPNLAEPISFDQLPDGRIIQTARQGTVRLHDPVKGTTTVLADFAATTVPTTMRIYTNQEDGLYGGAVDNNFSTDHWVYLYYSPQTVTNVKLSDGSIVTQTTPNTNPPNAAASLSAWDPYVGYFQLSRFKFIDGDGTNPPRLDLGSEQQILRVSNNRQECCHVAGDIDFDKHNNLWMTTGDDTPAAGIDANGYGPFEDQLLDEQQTVRATNATGGTFTLTWKGQTTAPIAYNATGAQIDAALEALSNVGVNNIQTSGGPVNTSNVNVFFRRALQQSNQDQITANGAALTGTSPTVATTTAQEGGWYQRPTGDDRRSTLNSNDLRGKLLRINVKDTITAADQNKADLGAGGAYTIPSGNLFPLVGGAPQARTRPEVYAMGFRNPFRLQVDENDVAYVTDYSPDAQTPQRSRGPSGVGRMEVVRHPANYGYPVCYRKDLGYYKWNFREFAPGTTTLGVPLDNPPQAIDCGADPFVNDSRWVRDGGPGFEPGLRDLPPITNPDIWYSYRDNAAGSPLGTPCFGYYAPTAGAIAPGSTTECPRLFPELYTGGVGPHGAVKYHFDPANASAHKFPAYYDNSIFLGEYTQDTLREIKLDSQNRIFKINSLLDCGQANIANPVFDMECDNPMDIQFGADGALYLMTYGDSYYAANPDAGLYRFDYVKGQRAPKAVLNTDKTDGALPLTVNFTSTGSLDQDPGDSIRYEWDFGDGSAISTEANPTHVYTKAGRYNAILTVFDSSGQKTATSTIITAGNTTPTLTVTAPLNGGLFTFGDTIQYKVTVTDAEDSSINCNDVQVTFVLGHDSHGHAEQTGTGCTGFLQTIASDVSHGGNVFGVISASYTDKGGSGGQAPPLTGFSQNQIRQKHTEVEFVINQSGTTTAANTDGGAGVHRNSIANTDWLQLNGPINLFQIDTIAFRYADGGAGRTAGSPLAGIDLRQDSITGPVIASANLTSTGGTGNWATTTVPLTGAAAGAHELFLTFRTVTGGATGGTLLNLNWAEFGGNGVTVQSTSATGDTGGAVPATLALTLGTPATFGAFTPGVGRTYTASTTANVISTAGDAALSVADPGSTATGHLVNGAFSLPQALQVKATSPLGSGGALADVGGTAAPTALLAYSGPVANDAVAIAFSQAIGAGDALRTGAYSKTITFTLSTTTP</sequence>
<dbReference type="Gene3D" id="2.60.40.10">
    <property type="entry name" value="Immunoglobulins"/>
    <property type="match status" value="1"/>
</dbReference>
<dbReference type="Pfam" id="PF06283">
    <property type="entry name" value="ThuA"/>
    <property type="match status" value="1"/>
</dbReference>
<dbReference type="SUPFAM" id="SSF49785">
    <property type="entry name" value="Galactose-binding domain-like"/>
    <property type="match status" value="1"/>
</dbReference>
<feature type="region of interest" description="Disordered" evidence="2">
    <location>
        <begin position="568"/>
        <end position="591"/>
    </location>
</feature>
<reference evidence="5" key="1">
    <citation type="submission" date="2022-10" db="EMBL/GenBank/DDBJ databases">
        <title>The WGS of Solirubrobacter ginsenosidimutans DSM 21036.</title>
        <authorList>
            <person name="Jiang Z."/>
        </authorList>
    </citation>
    <scope>NUCLEOTIDE SEQUENCE</scope>
    <source>
        <strain evidence="5">DSM 21036</strain>
    </source>
</reference>
<protein>
    <submittedName>
        <fullName evidence="5">ThuA domain-containing protein</fullName>
    </submittedName>
</protein>
<dbReference type="PANTHER" id="PTHR40469">
    <property type="entry name" value="SECRETED GLYCOSYL HYDROLASE"/>
    <property type="match status" value="1"/>
</dbReference>
<dbReference type="Pfam" id="PF18911">
    <property type="entry name" value="PKD_4"/>
    <property type="match status" value="1"/>
</dbReference>
<dbReference type="InterPro" id="IPR035986">
    <property type="entry name" value="PKD_dom_sf"/>
</dbReference>
<dbReference type="SMART" id="SM00089">
    <property type="entry name" value="PKD"/>
    <property type="match status" value="1"/>
</dbReference>
<evidence type="ECO:0000256" key="1">
    <source>
        <dbReference type="ARBA" id="ARBA00022729"/>
    </source>
</evidence>
<evidence type="ECO:0000256" key="2">
    <source>
        <dbReference type="SAM" id="MobiDB-lite"/>
    </source>
</evidence>
<dbReference type="InterPro" id="IPR011041">
    <property type="entry name" value="Quinoprot_gluc/sorb_DH_b-prop"/>
</dbReference>
<dbReference type="SMART" id="SM00606">
    <property type="entry name" value="CBD_IV"/>
    <property type="match status" value="1"/>
</dbReference>
<dbReference type="SUPFAM" id="SSF50952">
    <property type="entry name" value="Soluble quinoprotein glucose dehydrogenase"/>
    <property type="match status" value="1"/>
</dbReference>
<dbReference type="InterPro" id="IPR012938">
    <property type="entry name" value="Glc/Sorbosone_DH"/>
</dbReference>
<dbReference type="Pfam" id="PF03422">
    <property type="entry name" value="CBM_6"/>
    <property type="match status" value="1"/>
</dbReference>
<evidence type="ECO:0000259" key="3">
    <source>
        <dbReference type="PROSITE" id="PS50093"/>
    </source>
</evidence>
<accession>A0A9X3MMD5</accession>
<feature type="domain" description="CBM6" evidence="4">
    <location>
        <begin position="1133"/>
        <end position="1271"/>
    </location>
</feature>
<evidence type="ECO:0000313" key="5">
    <source>
        <dbReference type="EMBL" id="MDA0158904.1"/>
    </source>
</evidence>
<dbReference type="Gene3D" id="3.40.50.880">
    <property type="match status" value="1"/>
</dbReference>
<dbReference type="InterPro" id="IPR022409">
    <property type="entry name" value="PKD/Chitinase_dom"/>
</dbReference>
<comment type="caution">
    <text evidence="5">The sequence shown here is derived from an EMBL/GenBank/DDBJ whole genome shotgun (WGS) entry which is preliminary data.</text>
</comment>
<dbReference type="SUPFAM" id="SSF49299">
    <property type="entry name" value="PKD domain"/>
    <property type="match status" value="1"/>
</dbReference>
<dbReference type="InterPro" id="IPR000601">
    <property type="entry name" value="PKD_dom"/>
</dbReference>
<dbReference type="InterPro" id="IPR029010">
    <property type="entry name" value="ThuA-like"/>
</dbReference>
<organism evidence="5 6">
    <name type="scientific">Solirubrobacter ginsenosidimutans</name>
    <dbReference type="NCBI Taxonomy" id="490573"/>
    <lineage>
        <taxon>Bacteria</taxon>
        <taxon>Bacillati</taxon>
        <taxon>Actinomycetota</taxon>
        <taxon>Thermoleophilia</taxon>
        <taxon>Solirubrobacterales</taxon>
        <taxon>Solirubrobacteraceae</taxon>
        <taxon>Solirubrobacter</taxon>
    </lineage>
</organism>
<dbReference type="CDD" id="cd00146">
    <property type="entry name" value="PKD"/>
    <property type="match status" value="1"/>
</dbReference>
<feature type="domain" description="PKD" evidence="3">
    <location>
        <begin position="937"/>
        <end position="1017"/>
    </location>
</feature>
<dbReference type="PROSITE" id="PS50093">
    <property type="entry name" value="PKD"/>
    <property type="match status" value="1"/>
</dbReference>
<gene>
    <name evidence="5" type="ORF">OM076_01405</name>
</gene>
<dbReference type="Pfam" id="PF07995">
    <property type="entry name" value="GSDH"/>
    <property type="match status" value="1"/>
</dbReference>
<dbReference type="InterPro" id="IPR029062">
    <property type="entry name" value="Class_I_gatase-like"/>
</dbReference>
<dbReference type="GO" id="GO:0030246">
    <property type="term" value="F:carbohydrate binding"/>
    <property type="evidence" value="ECO:0007669"/>
    <property type="project" value="InterPro"/>
</dbReference>
<dbReference type="Gene3D" id="2.60.120.260">
    <property type="entry name" value="Galactose-binding domain-like"/>
    <property type="match status" value="1"/>
</dbReference>